<dbReference type="EMBL" id="JAGYPF010000001">
    <property type="protein sequence ID" value="MBS4212376.1"/>
    <property type="molecule type" value="Genomic_DNA"/>
</dbReference>
<dbReference type="Proteomes" id="UP000679749">
    <property type="component" value="Unassembled WGS sequence"/>
</dbReference>
<comment type="caution">
    <text evidence="1">The sequence shown here is derived from an EMBL/GenBank/DDBJ whole genome shotgun (WGS) entry which is preliminary data.</text>
</comment>
<organism evidence="1 2">
    <name type="scientific">Neobacillus rhizophilus</name>
    <dbReference type="NCBI Taxonomy" id="2833579"/>
    <lineage>
        <taxon>Bacteria</taxon>
        <taxon>Bacillati</taxon>
        <taxon>Bacillota</taxon>
        <taxon>Bacilli</taxon>
        <taxon>Bacillales</taxon>
        <taxon>Bacillaceae</taxon>
        <taxon>Neobacillus</taxon>
    </lineage>
</organism>
<dbReference type="AlphaFoldDB" id="A0A942U0N5"/>
<name>A0A942U0N5_9BACI</name>
<dbReference type="RefSeq" id="WP_213116829.1">
    <property type="nucleotide sequence ID" value="NZ_JAGYPF010000001.1"/>
</dbReference>
<protein>
    <submittedName>
        <fullName evidence="1">Uncharacterized protein</fullName>
    </submittedName>
</protein>
<sequence length="66" mass="7082">MVIQSNMSPKAIVKVWEITSAIFAKYKVPLTDKTLEITIDSEILPNLLTELNTAVGSSSATCIEGG</sequence>
<evidence type="ECO:0000313" key="2">
    <source>
        <dbReference type="Proteomes" id="UP000679749"/>
    </source>
</evidence>
<evidence type="ECO:0000313" key="1">
    <source>
        <dbReference type="EMBL" id="MBS4212376.1"/>
    </source>
</evidence>
<proteinExistence type="predicted"/>
<accession>A0A942U0N5</accession>
<keyword evidence="2" id="KW-1185">Reference proteome</keyword>
<reference evidence="1" key="1">
    <citation type="submission" date="2021-05" db="EMBL/GenBank/DDBJ databases">
        <title>Novel Bacillus species.</title>
        <authorList>
            <person name="Liu G."/>
        </authorList>
    </citation>
    <scope>NUCLEOTIDE SEQUENCE</scope>
    <source>
        <strain evidence="1">FJAT-49825</strain>
    </source>
</reference>
<gene>
    <name evidence="1" type="ORF">KHA99_07860</name>
</gene>